<evidence type="ECO:0000256" key="1">
    <source>
        <dbReference type="SAM" id="Phobius"/>
    </source>
</evidence>
<keyword evidence="1" id="KW-0472">Membrane</keyword>
<feature type="transmembrane region" description="Helical" evidence="1">
    <location>
        <begin position="12"/>
        <end position="35"/>
    </location>
</feature>
<organism evidence="2 3">
    <name type="scientific">Pseudomonas syringae pv. primulae</name>
    <dbReference type="NCBI Taxonomy" id="251707"/>
    <lineage>
        <taxon>Bacteria</taxon>
        <taxon>Pseudomonadati</taxon>
        <taxon>Pseudomonadota</taxon>
        <taxon>Gammaproteobacteria</taxon>
        <taxon>Pseudomonadales</taxon>
        <taxon>Pseudomonadaceae</taxon>
        <taxon>Pseudomonas</taxon>
    </lineage>
</organism>
<dbReference type="EMBL" id="LJRC01000042">
    <property type="protein sequence ID" value="KPY40200.1"/>
    <property type="molecule type" value="Genomic_DNA"/>
</dbReference>
<comment type="caution">
    <text evidence="2">The sequence shown here is derived from an EMBL/GenBank/DDBJ whole genome shotgun (WGS) entry which is preliminary data.</text>
</comment>
<evidence type="ECO:0000313" key="3">
    <source>
        <dbReference type="Proteomes" id="UP000050562"/>
    </source>
</evidence>
<dbReference type="PATRIC" id="fig|251707.3.peg.4843"/>
<protein>
    <submittedName>
        <fullName evidence="2">Uncharacterized protein</fullName>
    </submittedName>
</protein>
<feature type="transmembrane region" description="Helical" evidence="1">
    <location>
        <begin position="102"/>
        <end position="130"/>
    </location>
</feature>
<sequence>MYHFIETALSFPVVIFSLLLAITMIYWLMVCLGILDSGPVDIDMQAVSAFDSASAESGKGLVARLGLTGVPASIILTLISLSGWLVSYFGQLLFIDQLSLGFFYYPLGFVSGLLALAAASIFTLVTLRLFKPLIRKIRGPEPKPICGQVAVVTSQTVNCNSGRALMSDGGAGLLLQVRTFGTPEIKRNDRVVLLQYLADEHAYLVVSESEFKG</sequence>
<dbReference type="Proteomes" id="UP000050562">
    <property type="component" value="Unassembled WGS sequence"/>
</dbReference>
<reference evidence="2 3" key="1">
    <citation type="submission" date="2015-09" db="EMBL/GenBank/DDBJ databases">
        <title>Genome announcement of multiple Pseudomonas syringae strains.</title>
        <authorList>
            <person name="Thakur S."/>
            <person name="Wang P.W."/>
            <person name="Gong Y."/>
            <person name="Weir B.S."/>
            <person name="Guttman D.S."/>
        </authorList>
    </citation>
    <scope>NUCLEOTIDE SEQUENCE [LARGE SCALE GENOMIC DNA]</scope>
    <source>
        <strain evidence="2 3">ICMP3956</strain>
    </source>
</reference>
<accession>A0A0N8SM99</accession>
<gene>
    <name evidence="2" type="ORF">ALO52_03699</name>
</gene>
<keyword evidence="1" id="KW-0812">Transmembrane</keyword>
<feature type="transmembrane region" description="Helical" evidence="1">
    <location>
        <begin position="65"/>
        <end position="90"/>
    </location>
</feature>
<dbReference type="AlphaFoldDB" id="A0A0N8SM99"/>
<evidence type="ECO:0000313" key="2">
    <source>
        <dbReference type="EMBL" id="KPY40200.1"/>
    </source>
</evidence>
<proteinExistence type="predicted"/>
<name>A0A0N8SM99_9PSED</name>
<keyword evidence="1" id="KW-1133">Transmembrane helix</keyword>